<dbReference type="AlphaFoldDB" id="A0A412AUK1"/>
<proteinExistence type="predicted"/>
<name>A0A412AUK1_9FIRM</name>
<evidence type="ECO:0000313" key="2">
    <source>
        <dbReference type="EMBL" id="RGQ34990.1"/>
    </source>
</evidence>
<organism evidence="2 3">
    <name type="scientific">[Clostridium] leptum</name>
    <dbReference type="NCBI Taxonomy" id="1535"/>
    <lineage>
        <taxon>Bacteria</taxon>
        <taxon>Bacillati</taxon>
        <taxon>Bacillota</taxon>
        <taxon>Clostridia</taxon>
        <taxon>Eubacteriales</taxon>
        <taxon>Oscillospiraceae</taxon>
        <taxon>Oscillospiraceae incertae sedis</taxon>
    </lineage>
</organism>
<accession>A0A412AUK1</accession>
<protein>
    <submittedName>
        <fullName evidence="2">Uncharacterized protein</fullName>
    </submittedName>
</protein>
<evidence type="ECO:0000313" key="3">
    <source>
        <dbReference type="Proteomes" id="UP000284751"/>
    </source>
</evidence>
<keyword evidence="1" id="KW-0472">Membrane</keyword>
<dbReference type="EMBL" id="QRTC01000075">
    <property type="protein sequence ID" value="RGQ34990.1"/>
    <property type="molecule type" value="Genomic_DNA"/>
</dbReference>
<keyword evidence="1" id="KW-1133">Transmembrane helix</keyword>
<comment type="caution">
    <text evidence="2">The sequence shown here is derived from an EMBL/GenBank/DDBJ whole genome shotgun (WGS) entry which is preliminary data.</text>
</comment>
<sequence>MERILEPFLKLEDHMEDLFEAIIDFILNLWEELTPKKLEQWFRKQKKIVRYILGPIYYALPLILIVLIIGIIIFLVIGIITLIQVLWKKYF</sequence>
<reference evidence="2 3" key="1">
    <citation type="submission" date="2018-08" db="EMBL/GenBank/DDBJ databases">
        <title>A genome reference for cultivated species of the human gut microbiota.</title>
        <authorList>
            <person name="Zou Y."/>
            <person name="Xue W."/>
            <person name="Luo G."/>
        </authorList>
    </citation>
    <scope>NUCLEOTIDE SEQUENCE [LARGE SCALE GENOMIC DNA]</scope>
    <source>
        <strain evidence="2 3">AF28-26</strain>
    </source>
</reference>
<feature type="transmembrane region" description="Helical" evidence="1">
    <location>
        <begin position="56"/>
        <end position="87"/>
    </location>
</feature>
<keyword evidence="1" id="KW-0812">Transmembrane</keyword>
<gene>
    <name evidence="2" type="ORF">DWY99_13200</name>
</gene>
<dbReference type="Proteomes" id="UP000284751">
    <property type="component" value="Unassembled WGS sequence"/>
</dbReference>
<evidence type="ECO:0000256" key="1">
    <source>
        <dbReference type="SAM" id="Phobius"/>
    </source>
</evidence>